<gene>
    <name evidence="2" type="ORF">Rhe02_41150</name>
</gene>
<accession>A0A8J3Q8D1</accession>
<proteinExistence type="predicted"/>
<dbReference type="EMBL" id="BONY01000023">
    <property type="protein sequence ID" value="GIH06048.1"/>
    <property type="molecule type" value="Genomic_DNA"/>
</dbReference>
<dbReference type="SUPFAM" id="SSF51261">
    <property type="entry name" value="Duplicated hybrid motif"/>
    <property type="match status" value="1"/>
</dbReference>
<evidence type="ECO:0000313" key="3">
    <source>
        <dbReference type="Proteomes" id="UP000612899"/>
    </source>
</evidence>
<evidence type="ECO:0000313" key="2">
    <source>
        <dbReference type="EMBL" id="GIH06048.1"/>
    </source>
</evidence>
<dbReference type="Gene3D" id="2.70.70.10">
    <property type="entry name" value="Glucose Permease (Domain IIA)"/>
    <property type="match status" value="1"/>
</dbReference>
<dbReference type="Proteomes" id="UP000612899">
    <property type="component" value="Unassembled WGS sequence"/>
</dbReference>
<comment type="caution">
    <text evidence="2">The sequence shown here is derived from an EMBL/GenBank/DDBJ whole genome shotgun (WGS) entry which is preliminary data.</text>
</comment>
<dbReference type="InterPro" id="IPR016047">
    <property type="entry name" value="M23ase_b-sheet_dom"/>
</dbReference>
<organism evidence="2 3">
    <name type="scientific">Rhizocola hellebori</name>
    <dbReference type="NCBI Taxonomy" id="1392758"/>
    <lineage>
        <taxon>Bacteria</taxon>
        <taxon>Bacillati</taxon>
        <taxon>Actinomycetota</taxon>
        <taxon>Actinomycetes</taxon>
        <taxon>Micromonosporales</taxon>
        <taxon>Micromonosporaceae</taxon>
        <taxon>Rhizocola</taxon>
    </lineage>
</organism>
<sequence>MDLVADSDVVRAAGAGVVRFAGVVVSRPVISISHDGGLITTYEPVEAVVAVGQRVLAGQVIGTVVSGHPGCPVEACLHWGLRRGDTYLDPLILVGVGRVRLLPLARRADRRRGGRSRPRCCRSVR</sequence>
<dbReference type="InterPro" id="IPR011055">
    <property type="entry name" value="Dup_hybrid_motif"/>
</dbReference>
<protein>
    <recommendedName>
        <fullName evidence="1">M23ase beta-sheet core domain-containing protein</fullName>
    </recommendedName>
</protein>
<keyword evidence="3" id="KW-1185">Reference proteome</keyword>
<evidence type="ECO:0000259" key="1">
    <source>
        <dbReference type="Pfam" id="PF01551"/>
    </source>
</evidence>
<name>A0A8J3Q8D1_9ACTN</name>
<reference evidence="2" key="1">
    <citation type="submission" date="2021-01" db="EMBL/GenBank/DDBJ databases">
        <title>Whole genome shotgun sequence of Rhizocola hellebori NBRC 109834.</title>
        <authorList>
            <person name="Komaki H."/>
            <person name="Tamura T."/>
        </authorList>
    </citation>
    <scope>NUCLEOTIDE SEQUENCE</scope>
    <source>
        <strain evidence="2">NBRC 109834</strain>
    </source>
</reference>
<dbReference type="AlphaFoldDB" id="A0A8J3Q8D1"/>
<feature type="domain" description="M23ase beta-sheet core" evidence="1">
    <location>
        <begin position="7"/>
        <end position="90"/>
    </location>
</feature>
<dbReference type="Pfam" id="PF01551">
    <property type="entry name" value="Peptidase_M23"/>
    <property type="match status" value="1"/>
</dbReference>
<dbReference type="CDD" id="cd12797">
    <property type="entry name" value="M23_peptidase"/>
    <property type="match status" value="1"/>
</dbReference>